<reference evidence="1 2" key="1">
    <citation type="submission" date="2024-01" db="EMBL/GenBank/DDBJ databases">
        <authorList>
            <person name="Waweru B."/>
        </authorList>
    </citation>
    <scope>NUCLEOTIDE SEQUENCE [LARGE SCALE GENOMIC DNA]</scope>
</reference>
<accession>A0AAV1RWW0</accession>
<evidence type="ECO:0000313" key="2">
    <source>
        <dbReference type="Proteomes" id="UP001314170"/>
    </source>
</evidence>
<dbReference type="AlphaFoldDB" id="A0AAV1RWW0"/>
<evidence type="ECO:0000313" key="1">
    <source>
        <dbReference type="EMBL" id="CAK7340533.1"/>
    </source>
</evidence>
<comment type="caution">
    <text evidence="1">The sequence shown here is derived from an EMBL/GenBank/DDBJ whole genome shotgun (WGS) entry which is preliminary data.</text>
</comment>
<proteinExistence type="predicted"/>
<dbReference type="EMBL" id="CAWUPB010001160">
    <property type="protein sequence ID" value="CAK7340533.1"/>
    <property type="molecule type" value="Genomic_DNA"/>
</dbReference>
<dbReference type="Proteomes" id="UP001314170">
    <property type="component" value="Unassembled WGS sequence"/>
</dbReference>
<name>A0AAV1RWW0_9ROSI</name>
<keyword evidence="2" id="KW-1185">Reference proteome</keyword>
<gene>
    <name evidence="1" type="ORF">DCAF_LOCUS15616</name>
</gene>
<protein>
    <submittedName>
        <fullName evidence="1">Uncharacterized protein</fullName>
    </submittedName>
</protein>
<organism evidence="1 2">
    <name type="scientific">Dovyalis caffra</name>
    <dbReference type="NCBI Taxonomy" id="77055"/>
    <lineage>
        <taxon>Eukaryota</taxon>
        <taxon>Viridiplantae</taxon>
        <taxon>Streptophyta</taxon>
        <taxon>Embryophyta</taxon>
        <taxon>Tracheophyta</taxon>
        <taxon>Spermatophyta</taxon>
        <taxon>Magnoliopsida</taxon>
        <taxon>eudicotyledons</taxon>
        <taxon>Gunneridae</taxon>
        <taxon>Pentapetalae</taxon>
        <taxon>rosids</taxon>
        <taxon>fabids</taxon>
        <taxon>Malpighiales</taxon>
        <taxon>Salicaceae</taxon>
        <taxon>Flacourtieae</taxon>
        <taxon>Dovyalis</taxon>
    </lineage>
</organism>
<sequence>MLSGCRVEAGSFRVMGGLQLNAVGAGRVCPGGDCSRGRLLEWGCGSRLQWRLVAWHDALQHSLQVASGRTASCCNVDVG</sequence>